<feature type="domain" description="Cadherin" evidence="15">
    <location>
        <begin position="611"/>
        <end position="713"/>
    </location>
</feature>
<name>A0A8S3SBC9_MYTED</name>
<evidence type="ECO:0000259" key="15">
    <source>
        <dbReference type="PROSITE" id="PS50268"/>
    </source>
</evidence>
<evidence type="ECO:0000313" key="16">
    <source>
        <dbReference type="EMBL" id="CAG2216473.1"/>
    </source>
</evidence>
<keyword evidence="2" id="KW-1003">Cell membrane</keyword>
<feature type="region of interest" description="Disordered" evidence="13">
    <location>
        <begin position="1153"/>
        <end position="1177"/>
    </location>
</feature>
<feature type="domain" description="Cadherin" evidence="15">
    <location>
        <begin position="282"/>
        <end position="397"/>
    </location>
</feature>
<accession>A0A8S3SBC9</accession>
<dbReference type="GO" id="GO:0007156">
    <property type="term" value="P:homophilic cell adhesion via plasma membrane adhesion molecules"/>
    <property type="evidence" value="ECO:0007669"/>
    <property type="project" value="InterPro"/>
</dbReference>
<dbReference type="PANTHER" id="PTHR24028:SF146">
    <property type="entry name" value="CADHERIN 96CB, ISOFORM D-RELATED"/>
    <property type="match status" value="1"/>
</dbReference>
<keyword evidence="6" id="KW-0677">Repeat</keyword>
<comment type="caution">
    <text evidence="16">The sequence shown here is derived from an EMBL/GenBank/DDBJ whole genome shotgun (WGS) entry which is preliminary data.</text>
</comment>
<evidence type="ECO:0000256" key="13">
    <source>
        <dbReference type="SAM" id="MobiDB-lite"/>
    </source>
</evidence>
<evidence type="ECO:0000256" key="4">
    <source>
        <dbReference type="ARBA" id="ARBA00022723"/>
    </source>
</evidence>
<comment type="subcellular location">
    <subcellularLocation>
        <location evidence="1">Cell membrane</location>
        <topology evidence="1">Single-pass type I membrane protein</topology>
    </subcellularLocation>
</comment>
<feature type="domain" description="Cadherin" evidence="15">
    <location>
        <begin position="410"/>
        <end position="505"/>
    </location>
</feature>
<evidence type="ECO:0000256" key="2">
    <source>
        <dbReference type="ARBA" id="ARBA00022475"/>
    </source>
</evidence>
<dbReference type="Proteomes" id="UP000683360">
    <property type="component" value="Unassembled WGS sequence"/>
</dbReference>
<evidence type="ECO:0000256" key="3">
    <source>
        <dbReference type="ARBA" id="ARBA00022692"/>
    </source>
</evidence>
<dbReference type="Pfam" id="PF08266">
    <property type="entry name" value="Cadherin_2"/>
    <property type="match status" value="1"/>
</dbReference>
<dbReference type="CDD" id="cd11304">
    <property type="entry name" value="Cadherin_repeat"/>
    <property type="match status" value="7"/>
</dbReference>
<dbReference type="PRINTS" id="PR00205">
    <property type="entry name" value="CADHERIN"/>
</dbReference>
<feature type="domain" description="Cadherin" evidence="15">
    <location>
        <begin position="171"/>
        <end position="281"/>
    </location>
</feature>
<dbReference type="EMBL" id="CAJPWZ010001483">
    <property type="protein sequence ID" value="CAG2216473.1"/>
    <property type="molecule type" value="Genomic_DNA"/>
</dbReference>
<keyword evidence="17" id="KW-1185">Reference proteome</keyword>
<feature type="compositionally biased region" description="Polar residues" evidence="13">
    <location>
        <begin position="933"/>
        <end position="950"/>
    </location>
</feature>
<evidence type="ECO:0000256" key="10">
    <source>
        <dbReference type="ARBA" id="ARBA00023136"/>
    </source>
</evidence>
<proteinExistence type="predicted"/>
<dbReference type="SUPFAM" id="SSF49313">
    <property type="entry name" value="Cadherin-like"/>
    <property type="match status" value="7"/>
</dbReference>
<dbReference type="FunFam" id="2.60.40.60:FF:000116">
    <property type="entry name" value="Dachsous cadherin-related 2"/>
    <property type="match status" value="1"/>
</dbReference>
<dbReference type="GO" id="GO:0005886">
    <property type="term" value="C:plasma membrane"/>
    <property type="evidence" value="ECO:0007669"/>
    <property type="project" value="UniProtKB-SubCell"/>
</dbReference>
<dbReference type="PROSITE" id="PS50268">
    <property type="entry name" value="CADHERIN_2"/>
    <property type="match status" value="7"/>
</dbReference>
<dbReference type="FunFam" id="2.60.40.60:FF:000123">
    <property type="entry name" value="Protocadherin beta 4"/>
    <property type="match status" value="1"/>
</dbReference>
<keyword evidence="7 12" id="KW-0106">Calcium</keyword>
<evidence type="ECO:0000256" key="9">
    <source>
        <dbReference type="ARBA" id="ARBA00022989"/>
    </source>
</evidence>
<keyword evidence="3 14" id="KW-0812">Transmembrane</keyword>
<feature type="region of interest" description="Disordered" evidence="13">
    <location>
        <begin position="877"/>
        <end position="898"/>
    </location>
</feature>
<organism evidence="16 17">
    <name type="scientific">Mytilus edulis</name>
    <name type="common">Blue mussel</name>
    <dbReference type="NCBI Taxonomy" id="6550"/>
    <lineage>
        <taxon>Eukaryota</taxon>
        <taxon>Metazoa</taxon>
        <taxon>Spiralia</taxon>
        <taxon>Lophotrochozoa</taxon>
        <taxon>Mollusca</taxon>
        <taxon>Bivalvia</taxon>
        <taxon>Autobranchia</taxon>
        <taxon>Pteriomorphia</taxon>
        <taxon>Mytilida</taxon>
        <taxon>Mytiloidea</taxon>
        <taxon>Mytilidae</taxon>
        <taxon>Mytilinae</taxon>
        <taxon>Mytilus</taxon>
    </lineage>
</organism>
<dbReference type="OrthoDB" id="6252479at2759"/>
<dbReference type="InterPro" id="IPR013164">
    <property type="entry name" value="Cadherin_N"/>
</dbReference>
<keyword evidence="10 14" id="KW-0472">Membrane</keyword>
<keyword evidence="5" id="KW-0732">Signal</keyword>
<feature type="domain" description="Cadherin" evidence="15">
    <location>
        <begin position="506"/>
        <end position="610"/>
    </location>
</feature>
<dbReference type="InterPro" id="IPR002126">
    <property type="entry name" value="Cadherin-like_dom"/>
</dbReference>
<evidence type="ECO:0000256" key="1">
    <source>
        <dbReference type="ARBA" id="ARBA00004251"/>
    </source>
</evidence>
<keyword evidence="8" id="KW-0130">Cell adhesion</keyword>
<evidence type="ECO:0000256" key="14">
    <source>
        <dbReference type="SAM" id="Phobius"/>
    </source>
</evidence>
<protein>
    <submittedName>
        <fullName evidence="16">PCDHD1</fullName>
    </submittedName>
</protein>
<feature type="transmembrane region" description="Helical" evidence="14">
    <location>
        <begin position="832"/>
        <end position="856"/>
    </location>
</feature>
<dbReference type="GO" id="GO:0005509">
    <property type="term" value="F:calcium ion binding"/>
    <property type="evidence" value="ECO:0007669"/>
    <property type="project" value="UniProtKB-UniRule"/>
</dbReference>
<dbReference type="InterPro" id="IPR020894">
    <property type="entry name" value="Cadherin_CS"/>
</dbReference>
<sequence length="1200" mass="134028">MLAHLVFEVKVRNKQYPSVGIPLQNLLPVQYKNKGAITYRRRCNKFQDFKEDFPSYVTLLVSVVSSQSQIVLQFSVKEELDPQVIVGNVGQKSNLSDTFTFRFITTYDNFEIDENSGILSTVRKLDRETLCPNQMSCKQHLRVTAMSGPDVKTIVIYVDILDVNDNSPSFPVTSMARSIAENLPVNTTITLVGATDPDMGVNNSVQSYEIVPALNIFALDIHPKLDGTSEVILRVLTTLDRETRDYYQIFIKAKDGGNPVKTGMLMLNITVTDVNDEKPTFTKEQYDVIINENITVNQVFLTLSATDRDIGTNGEVHYKFSSYQTDSTVFSLFDINTVTTPSGNKGEIFVKTSLTVIPEAPYRIIVEASDSGTTKVLSSQAVVTISVLDINNNDPIIGVTFVDGTDYALIPENSANGTVVAFVHVEDADQGVNRIATCSINSLFFRLETFAENEFKISVHGLLDREDRYEHVITVFCLDGGNPKRNATKSFVIQIEDENDNQPVFTDTEYKSRITENKPPFTYITKVSATDADQGNNAQVRYQLGEDVQNDFQIESNTGIIKSKRSLDREKKGFYSFFVYAVDNGMSSSLTSSVVVDVTVEDENDNYPQFSKQHYTFEITENQQVQVGRVEANDTDEMDNGVVTFHIKEDINYVPFSVSLDGGIAATEKLDREAKDQYTFEVIAKDLGNLKQNSNVTTVTVNVLDINDNAPVFIFPNSTNKSVNIQYLANPDTLVTTLIAEDSDAGKNGTVTYKFISGNEDNLFYLDNYSGEIFLSRKLHIYEIKPYELTVSAEDQGSPDQHVTHEILWIHVRFVNVTTVASLTDAGAGQNIIIAIIIGCITALLSILIIITICVIRKMDSRKHIYSAKSAEHMRIVDLKRGSSNRSSSSKGSQDRMDVYELPHKKEVSFSIDEEQENTLSMTFPSTLSSGSGMVTFKSNSSLNTQQNGHVPNHGRDDSLTDSGQQQLHRMTSLRVQQQYLQTQQNGREKWKQSQQQQRQLSPVAKSEDSDMSAVSTTDSGNGGSDEDVRNHPQESGCRPGSVSPRQHSTTDSAISKDFSATKPILSTFGHPQNGGMSTFPRNPQGKNQMFHNVRDPHYHNNYEGAKIQRLHSENIHPHQQYIDIPRVPSGDLFHGDLQRANRNNNLTRSYEDTLSDSCVSPRDEDDRATTTSGSYTVNPDELCTEIDELFFRDRGDTVV</sequence>
<dbReference type="PROSITE" id="PS00232">
    <property type="entry name" value="CADHERIN_1"/>
    <property type="match status" value="4"/>
</dbReference>
<feature type="domain" description="Cadherin" evidence="15">
    <location>
        <begin position="717"/>
        <end position="799"/>
    </location>
</feature>
<feature type="compositionally biased region" description="Low complexity" evidence="13">
    <location>
        <begin position="882"/>
        <end position="892"/>
    </location>
</feature>
<keyword evidence="11" id="KW-0325">Glycoprotein</keyword>
<feature type="domain" description="Cadherin" evidence="15">
    <location>
        <begin position="110"/>
        <end position="170"/>
    </location>
</feature>
<dbReference type="InterPro" id="IPR015919">
    <property type="entry name" value="Cadherin-like_sf"/>
</dbReference>
<keyword evidence="4" id="KW-0479">Metal-binding</keyword>
<dbReference type="FunFam" id="2.60.40.60:FF:000002">
    <property type="entry name" value="Protocadherin alpha 2"/>
    <property type="match status" value="1"/>
</dbReference>
<feature type="compositionally biased region" description="Polar residues" evidence="13">
    <location>
        <begin position="1044"/>
        <end position="1054"/>
    </location>
</feature>
<evidence type="ECO:0000256" key="5">
    <source>
        <dbReference type="ARBA" id="ARBA00022729"/>
    </source>
</evidence>
<evidence type="ECO:0000256" key="12">
    <source>
        <dbReference type="PROSITE-ProRule" id="PRU00043"/>
    </source>
</evidence>
<dbReference type="Pfam" id="PF00028">
    <property type="entry name" value="Cadherin"/>
    <property type="match status" value="6"/>
</dbReference>
<dbReference type="FunFam" id="2.60.40.60:FF:000033">
    <property type="entry name" value="FAT atypical cadherin 1"/>
    <property type="match status" value="1"/>
</dbReference>
<dbReference type="InterPro" id="IPR050174">
    <property type="entry name" value="Protocadherin/Cadherin-CA"/>
</dbReference>
<evidence type="ECO:0000256" key="8">
    <source>
        <dbReference type="ARBA" id="ARBA00022889"/>
    </source>
</evidence>
<evidence type="ECO:0000313" key="17">
    <source>
        <dbReference type="Proteomes" id="UP000683360"/>
    </source>
</evidence>
<evidence type="ECO:0000256" key="7">
    <source>
        <dbReference type="ARBA" id="ARBA00022837"/>
    </source>
</evidence>
<reference evidence="16" key="1">
    <citation type="submission" date="2021-03" db="EMBL/GenBank/DDBJ databases">
        <authorList>
            <person name="Bekaert M."/>
        </authorList>
    </citation>
    <scope>NUCLEOTIDE SEQUENCE</scope>
</reference>
<feature type="region of interest" description="Disordered" evidence="13">
    <location>
        <begin position="933"/>
        <end position="1076"/>
    </location>
</feature>
<dbReference type="FunFam" id="2.60.40.60:FF:000007">
    <property type="entry name" value="Protocadherin alpha 2"/>
    <property type="match status" value="1"/>
</dbReference>
<dbReference type="PANTHER" id="PTHR24028">
    <property type="entry name" value="CADHERIN-87A"/>
    <property type="match status" value="1"/>
</dbReference>
<keyword evidence="9 14" id="KW-1133">Transmembrane helix</keyword>
<dbReference type="SMART" id="SM00112">
    <property type="entry name" value="CA"/>
    <property type="match status" value="7"/>
</dbReference>
<gene>
    <name evidence="16" type="ORF">MEDL_30178</name>
</gene>
<dbReference type="AlphaFoldDB" id="A0A8S3SBC9"/>
<dbReference type="Gene3D" id="2.60.40.60">
    <property type="entry name" value="Cadherins"/>
    <property type="match status" value="7"/>
</dbReference>
<feature type="compositionally biased region" description="Polar residues" evidence="13">
    <location>
        <begin position="961"/>
        <end position="976"/>
    </location>
</feature>
<evidence type="ECO:0000256" key="6">
    <source>
        <dbReference type="ARBA" id="ARBA00022737"/>
    </source>
</evidence>
<evidence type="ECO:0000256" key="11">
    <source>
        <dbReference type="ARBA" id="ARBA00023180"/>
    </source>
</evidence>